<keyword evidence="4" id="KW-0677">Repeat</keyword>
<dbReference type="Pfam" id="PF00069">
    <property type="entry name" value="Pkinase"/>
    <property type="match status" value="1"/>
</dbReference>
<accession>A0A5C7HCR4</accession>
<feature type="binding site" evidence="7">
    <location>
        <position position="381"/>
    </location>
    <ligand>
        <name>ATP</name>
        <dbReference type="ChEBI" id="CHEBI:30616"/>
    </ligand>
</feature>
<gene>
    <name evidence="11" type="ORF">EZV62_019885</name>
</gene>
<feature type="domain" description="Protein kinase" evidence="10">
    <location>
        <begin position="353"/>
        <end position="619"/>
    </location>
</feature>
<evidence type="ECO:0000256" key="4">
    <source>
        <dbReference type="ARBA" id="ARBA00022737"/>
    </source>
</evidence>
<keyword evidence="6 8" id="KW-0472">Membrane</keyword>
<evidence type="ECO:0000259" key="10">
    <source>
        <dbReference type="PROSITE" id="PS50011"/>
    </source>
</evidence>
<evidence type="ECO:0000256" key="8">
    <source>
        <dbReference type="SAM" id="Phobius"/>
    </source>
</evidence>
<keyword evidence="2" id="KW-0433">Leucine-rich repeat</keyword>
<dbReference type="InterPro" id="IPR017441">
    <property type="entry name" value="Protein_kinase_ATP_BS"/>
</dbReference>
<sequence>MPKMNRIPILIVFFSFLFILHTVNSLEAEAKSSLVTFLGKLSNNNGQLDPVWNSTSDPCLDQWKGVTCHTHQTVKSINLTRFDLSGSFDVTSLCNDQSLASSLSVLILDGNNIGGDISDDIAKCKHLTRLQLSGNQISGIVSGSLSMLNNLKRLDISYNKFSGNLPDLSRISGLILFLAQYNKLTGNIPTFHFSNLEQFNVSYNDFSGPAPDTKGRFPDCYLGNPKLCGDQLANKCPPSNSSSENKKSKKFSKNQILMYSGYAVLAIVLIIFIIYKLLKRKKTEQKAAAVNKVASIDDNIDKPIVASTDQYKTVETRSEISFVSGDQSAMVSTSLVVLTSPEVNGLSFEDLLRAPAELLGRGMHSSLYKIMLENGMVLVVKRVKNWAISSSEFKHRMQRLDQVKHPNVLSVLAFYSSQQEKLLVYEYQQNGSLLGLLHGAEMGQAFDWSSRLGIAASIAEALAFMHEELSDDGIAHGNLKSSNIFLNKNMEPCISEYGLNMMENNQGSSSLIVNDGFKGTTGVGSSSAFKADIYGFGVILLELLTGRLVQNDGVEELTRWVHSVVLEEWTAEVFDKSLISEGASEARMVNLLQVAIKCVNSSPETRPTIKQVAVMINTLREEEETSLISQA</sequence>
<feature type="signal peptide" evidence="9">
    <location>
        <begin position="1"/>
        <end position="25"/>
    </location>
</feature>
<dbReference type="Proteomes" id="UP000323000">
    <property type="component" value="Chromosome 9"/>
</dbReference>
<dbReference type="PANTHER" id="PTHR48010:SF89">
    <property type="entry name" value="PROTEIN KINASE DOMAIN-CONTAINING PROTEIN"/>
    <property type="match status" value="1"/>
</dbReference>
<evidence type="ECO:0000256" key="6">
    <source>
        <dbReference type="ARBA" id="ARBA00023136"/>
    </source>
</evidence>
<dbReference type="GO" id="GO:0016020">
    <property type="term" value="C:membrane"/>
    <property type="evidence" value="ECO:0007669"/>
    <property type="project" value="UniProtKB-SubCell"/>
</dbReference>
<keyword evidence="7" id="KW-0067">ATP-binding</keyword>
<keyword evidence="7" id="KW-0547">Nucleotide-binding</keyword>
<dbReference type="AlphaFoldDB" id="A0A5C7HCR4"/>
<dbReference type="InterPro" id="IPR000719">
    <property type="entry name" value="Prot_kinase_dom"/>
</dbReference>
<dbReference type="InterPro" id="IPR032675">
    <property type="entry name" value="LRR_dom_sf"/>
</dbReference>
<keyword evidence="9" id="KW-0732">Signal</keyword>
<evidence type="ECO:0000256" key="1">
    <source>
        <dbReference type="ARBA" id="ARBA00004370"/>
    </source>
</evidence>
<feature type="transmembrane region" description="Helical" evidence="8">
    <location>
        <begin position="256"/>
        <end position="278"/>
    </location>
</feature>
<dbReference type="EMBL" id="VAHF01000009">
    <property type="protein sequence ID" value="TXG54629.1"/>
    <property type="molecule type" value="Genomic_DNA"/>
</dbReference>
<dbReference type="PANTHER" id="PTHR48010">
    <property type="entry name" value="OS05G0588300 PROTEIN"/>
    <property type="match status" value="1"/>
</dbReference>
<evidence type="ECO:0000313" key="12">
    <source>
        <dbReference type="Proteomes" id="UP000323000"/>
    </source>
</evidence>
<evidence type="ECO:0000256" key="5">
    <source>
        <dbReference type="ARBA" id="ARBA00022989"/>
    </source>
</evidence>
<reference evidence="12" key="1">
    <citation type="journal article" date="2019" name="Gigascience">
        <title>De novo genome assembly of the endangered Acer yangbiense, a plant species with extremely small populations endemic to Yunnan Province, China.</title>
        <authorList>
            <person name="Yang J."/>
            <person name="Wariss H.M."/>
            <person name="Tao L."/>
            <person name="Zhang R."/>
            <person name="Yun Q."/>
            <person name="Hollingsworth P."/>
            <person name="Dao Z."/>
            <person name="Luo G."/>
            <person name="Guo H."/>
            <person name="Ma Y."/>
            <person name="Sun W."/>
        </authorList>
    </citation>
    <scope>NUCLEOTIDE SEQUENCE [LARGE SCALE GENOMIC DNA]</scope>
    <source>
        <strain evidence="12">cv. Malutang</strain>
    </source>
</reference>
<dbReference type="Gene3D" id="3.80.10.10">
    <property type="entry name" value="Ribonuclease Inhibitor"/>
    <property type="match status" value="1"/>
</dbReference>
<dbReference type="InterPro" id="IPR050994">
    <property type="entry name" value="At_inactive_RLKs"/>
</dbReference>
<protein>
    <recommendedName>
        <fullName evidence="10">Protein kinase domain-containing protein</fullName>
    </recommendedName>
</protein>
<evidence type="ECO:0000256" key="2">
    <source>
        <dbReference type="ARBA" id="ARBA00022614"/>
    </source>
</evidence>
<name>A0A5C7HCR4_9ROSI</name>
<keyword evidence="5 8" id="KW-1133">Transmembrane helix</keyword>
<dbReference type="InterPro" id="IPR001611">
    <property type="entry name" value="Leu-rich_rpt"/>
</dbReference>
<evidence type="ECO:0000256" key="7">
    <source>
        <dbReference type="PROSITE-ProRule" id="PRU10141"/>
    </source>
</evidence>
<dbReference type="InterPro" id="IPR013210">
    <property type="entry name" value="LRR_N_plant-typ"/>
</dbReference>
<dbReference type="PROSITE" id="PS00107">
    <property type="entry name" value="PROTEIN_KINASE_ATP"/>
    <property type="match status" value="1"/>
</dbReference>
<evidence type="ECO:0000313" key="11">
    <source>
        <dbReference type="EMBL" id="TXG54629.1"/>
    </source>
</evidence>
<dbReference type="Gene3D" id="3.30.200.20">
    <property type="entry name" value="Phosphorylase Kinase, domain 1"/>
    <property type="match status" value="1"/>
</dbReference>
<proteinExistence type="predicted"/>
<evidence type="ECO:0000256" key="3">
    <source>
        <dbReference type="ARBA" id="ARBA00022692"/>
    </source>
</evidence>
<keyword evidence="3 8" id="KW-0812">Transmembrane</keyword>
<dbReference type="InterPro" id="IPR011009">
    <property type="entry name" value="Kinase-like_dom_sf"/>
</dbReference>
<organism evidence="11 12">
    <name type="scientific">Acer yangbiense</name>
    <dbReference type="NCBI Taxonomy" id="1000413"/>
    <lineage>
        <taxon>Eukaryota</taxon>
        <taxon>Viridiplantae</taxon>
        <taxon>Streptophyta</taxon>
        <taxon>Embryophyta</taxon>
        <taxon>Tracheophyta</taxon>
        <taxon>Spermatophyta</taxon>
        <taxon>Magnoliopsida</taxon>
        <taxon>eudicotyledons</taxon>
        <taxon>Gunneridae</taxon>
        <taxon>Pentapetalae</taxon>
        <taxon>rosids</taxon>
        <taxon>malvids</taxon>
        <taxon>Sapindales</taxon>
        <taxon>Sapindaceae</taxon>
        <taxon>Hippocastanoideae</taxon>
        <taxon>Acereae</taxon>
        <taxon>Acer</taxon>
    </lineage>
</organism>
<comment type="caution">
    <text evidence="11">The sequence shown here is derived from an EMBL/GenBank/DDBJ whole genome shotgun (WGS) entry which is preliminary data.</text>
</comment>
<dbReference type="Pfam" id="PF13855">
    <property type="entry name" value="LRR_8"/>
    <property type="match status" value="1"/>
</dbReference>
<dbReference type="GO" id="GO:0005524">
    <property type="term" value="F:ATP binding"/>
    <property type="evidence" value="ECO:0007669"/>
    <property type="project" value="UniProtKB-UniRule"/>
</dbReference>
<comment type="subcellular location">
    <subcellularLocation>
        <location evidence="1">Membrane</location>
    </subcellularLocation>
</comment>
<dbReference type="OrthoDB" id="69842at2759"/>
<dbReference type="Gene3D" id="1.10.510.10">
    <property type="entry name" value="Transferase(Phosphotransferase) domain 1"/>
    <property type="match status" value="1"/>
</dbReference>
<keyword evidence="12" id="KW-1185">Reference proteome</keyword>
<dbReference type="GO" id="GO:0004672">
    <property type="term" value="F:protein kinase activity"/>
    <property type="evidence" value="ECO:0007669"/>
    <property type="project" value="InterPro"/>
</dbReference>
<feature type="chain" id="PRO_5022959921" description="Protein kinase domain-containing protein" evidence="9">
    <location>
        <begin position="26"/>
        <end position="631"/>
    </location>
</feature>
<dbReference type="Pfam" id="PF08263">
    <property type="entry name" value="LRRNT_2"/>
    <property type="match status" value="1"/>
</dbReference>
<dbReference type="SUPFAM" id="SSF52058">
    <property type="entry name" value="L domain-like"/>
    <property type="match status" value="1"/>
</dbReference>
<dbReference type="SUPFAM" id="SSF56112">
    <property type="entry name" value="Protein kinase-like (PK-like)"/>
    <property type="match status" value="1"/>
</dbReference>
<dbReference type="PROSITE" id="PS50011">
    <property type="entry name" value="PROTEIN_KINASE_DOM"/>
    <property type="match status" value="1"/>
</dbReference>
<evidence type="ECO:0000256" key="9">
    <source>
        <dbReference type="SAM" id="SignalP"/>
    </source>
</evidence>